<feature type="compositionally biased region" description="Basic residues" evidence="2">
    <location>
        <begin position="125"/>
        <end position="135"/>
    </location>
</feature>
<protein>
    <submittedName>
        <fullName evidence="4">Transformer-2 protein-like protein</fullName>
    </submittedName>
</protein>
<feature type="compositionally biased region" description="Acidic residues" evidence="2">
    <location>
        <begin position="23"/>
        <end position="33"/>
    </location>
</feature>
<feature type="compositionally biased region" description="Pro residues" evidence="2">
    <location>
        <begin position="410"/>
        <end position="420"/>
    </location>
</feature>
<keyword evidence="1" id="KW-0694">RNA-binding</keyword>
<dbReference type="PROSITE" id="PS50102">
    <property type="entry name" value="RRM"/>
    <property type="match status" value="1"/>
</dbReference>
<dbReference type="EMBL" id="LSSN01004835">
    <property type="protein sequence ID" value="OMJ10793.1"/>
    <property type="molecule type" value="Genomic_DNA"/>
</dbReference>
<feature type="compositionally biased region" description="Basic and acidic residues" evidence="2">
    <location>
        <begin position="325"/>
        <end position="372"/>
    </location>
</feature>
<dbReference type="Pfam" id="PF00076">
    <property type="entry name" value="RRM_1"/>
    <property type="match status" value="1"/>
</dbReference>
<feature type="domain" description="RRM" evidence="3">
    <location>
        <begin position="184"/>
        <end position="228"/>
    </location>
</feature>
<feature type="compositionally biased region" description="Basic and acidic residues" evidence="2">
    <location>
        <begin position="237"/>
        <end position="274"/>
    </location>
</feature>
<accession>A0A1R1X832</accession>
<keyword evidence="5" id="KW-1185">Reference proteome</keyword>
<dbReference type="InterPro" id="IPR000504">
    <property type="entry name" value="RRM_dom"/>
</dbReference>
<gene>
    <name evidence="4" type="ORF">AYI70_g10099</name>
</gene>
<feature type="region of interest" description="Disordered" evidence="2">
    <location>
        <begin position="226"/>
        <end position="454"/>
    </location>
</feature>
<dbReference type="GO" id="GO:0003723">
    <property type="term" value="F:RNA binding"/>
    <property type="evidence" value="ECO:0007669"/>
    <property type="project" value="UniProtKB-UniRule"/>
</dbReference>
<proteinExistence type="predicted"/>
<dbReference type="STRING" id="133412.A0A1R1X832"/>
<dbReference type="InterPro" id="IPR012677">
    <property type="entry name" value="Nucleotide-bd_a/b_plait_sf"/>
</dbReference>
<evidence type="ECO:0000313" key="5">
    <source>
        <dbReference type="Proteomes" id="UP000187283"/>
    </source>
</evidence>
<dbReference type="Gene3D" id="3.30.70.330">
    <property type="match status" value="1"/>
</dbReference>
<feature type="compositionally biased region" description="Basic and acidic residues" evidence="2">
    <location>
        <begin position="87"/>
        <end position="124"/>
    </location>
</feature>
<evidence type="ECO:0000256" key="1">
    <source>
        <dbReference type="PROSITE-ProRule" id="PRU00176"/>
    </source>
</evidence>
<feature type="compositionally biased region" description="Basic and acidic residues" evidence="2">
    <location>
        <begin position="281"/>
        <end position="309"/>
    </location>
</feature>
<evidence type="ECO:0000256" key="2">
    <source>
        <dbReference type="SAM" id="MobiDB-lite"/>
    </source>
</evidence>
<feature type="region of interest" description="Disordered" evidence="2">
    <location>
        <begin position="1"/>
        <end position="135"/>
    </location>
</feature>
<evidence type="ECO:0000313" key="4">
    <source>
        <dbReference type="EMBL" id="OMJ10793.1"/>
    </source>
</evidence>
<reference evidence="4 5" key="1">
    <citation type="submission" date="2017-01" db="EMBL/GenBank/DDBJ databases">
        <authorList>
            <person name="Mah S.A."/>
            <person name="Swanson W.J."/>
            <person name="Moy G.W."/>
            <person name="Vacquier V.D."/>
        </authorList>
    </citation>
    <scope>NUCLEOTIDE SEQUENCE [LARGE SCALE GENOMIC DNA]</scope>
    <source>
        <strain evidence="4 5">GSMNP</strain>
    </source>
</reference>
<sequence>MTSPIITSEPLSLEPDIIMSADNEAESFNDNPDEGIKIKNTSESQEITPEANESGWGTTQAENTSEWNASTEGKDNSEGQWNSGAQKSEEAWQKDPEKGDDNKPNPENSWDRNPSRSASRERSFRPRRSRSPRFRKNFNNKAIHITNPLFSSAILLFYYIERPDPSNVLGVFGLSMYTKEDGLDEERTRSRGYGFVTMASLEAATEARNQTNGMSLDGRKIRVDYSLTQKPHSSNFNRDDRGGSFDRDRGDRFDRNRRSSRDRFNGPDRNRSDNFNRGYHGSRERGGYPEPRRDRSPIMDQRRRNERSRSFGRGGSSRRPPQDLSPRRRREDSPHRFSGERRQDLYRIDREPERNFNRGPDRGQDRGMDRGMHGGFGNRRGDRNPHFENRNSPYEGRDRRDRDRSRGRGPPHPSPPPPVRGRPVGYNRSPPYNNERGNPPRGGSPPRRPYGQNY</sequence>
<feature type="compositionally biased region" description="Basic and acidic residues" evidence="2">
    <location>
        <begin position="379"/>
        <end position="406"/>
    </location>
</feature>
<dbReference type="InterPro" id="IPR035979">
    <property type="entry name" value="RBD_domain_sf"/>
</dbReference>
<feature type="compositionally biased region" description="Polar residues" evidence="2">
    <location>
        <begin position="55"/>
        <end position="71"/>
    </location>
</feature>
<name>A0A1R1X832_9FUNG</name>
<dbReference type="SUPFAM" id="SSF54928">
    <property type="entry name" value="RNA-binding domain, RBD"/>
    <property type="match status" value="1"/>
</dbReference>
<dbReference type="AlphaFoldDB" id="A0A1R1X832"/>
<organism evidence="4 5">
    <name type="scientific">Smittium culicis</name>
    <dbReference type="NCBI Taxonomy" id="133412"/>
    <lineage>
        <taxon>Eukaryota</taxon>
        <taxon>Fungi</taxon>
        <taxon>Fungi incertae sedis</taxon>
        <taxon>Zoopagomycota</taxon>
        <taxon>Kickxellomycotina</taxon>
        <taxon>Harpellomycetes</taxon>
        <taxon>Harpellales</taxon>
        <taxon>Legeriomycetaceae</taxon>
        <taxon>Smittium</taxon>
    </lineage>
</organism>
<evidence type="ECO:0000259" key="3">
    <source>
        <dbReference type="PROSITE" id="PS50102"/>
    </source>
</evidence>
<feature type="compositionally biased region" description="Low complexity" evidence="2">
    <location>
        <begin position="421"/>
        <end position="441"/>
    </location>
</feature>
<comment type="caution">
    <text evidence="4">The sequence shown here is derived from an EMBL/GenBank/DDBJ whole genome shotgun (WGS) entry which is preliminary data.</text>
</comment>
<dbReference type="Proteomes" id="UP000187283">
    <property type="component" value="Unassembled WGS sequence"/>
</dbReference>
<feature type="compositionally biased region" description="Polar residues" evidence="2">
    <location>
        <begin position="226"/>
        <end position="235"/>
    </location>
</feature>
<dbReference type="OrthoDB" id="6159137at2759"/>
<feature type="compositionally biased region" description="Polar residues" evidence="2">
    <location>
        <begin position="1"/>
        <end position="10"/>
    </location>
</feature>